<dbReference type="AlphaFoldDB" id="A0A9J5XHA4"/>
<dbReference type="EMBL" id="JACXVP010000009">
    <property type="protein sequence ID" value="KAG5586999.1"/>
    <property type="molecule type" value="Genomic_DNA"/>
</dbReference>
<protein>
    <submittedName>
        <fullName evidence="1">Uncharacterized protein</fullName>
    </submittedName>
</protein>
<evidence type="ECO:0000313" key="1">
    <source>
        <dbReference type="EMBL" id="KAG5586999.1"/>
    </source>
</evidence>
<accession>A0A9J5XHA4</accession>
<evidence type="ECO:0000313" key="2">
    <source>
        <dbReference type="Proteomes" id="UP000824120"/>
    </source>
</evidence>
<organism evidence="1 2">
    <name type="scientific">Solanum commersonii</name>
    <name type="common">Commerson's wild potato</name>
    <name type="synonym">Commerson's nightshade</name>
    <dbReference type="NCBI Taxonomy" id="4109"/>
    <lineage>
        <taxon>Eukaryota</taxon>
        <taxon>Viridiplantae</taxon>
        <taxon>Streptophyta</taxon>
        <taxon>Embryophyta</taxon>
        <taxon>Tracheophyta</taxon>
        <taxon>Spermatophyta</taxon>
        <taxon>Magnoliopsida</taxon>
        <taxon>eudicotyledons</taxon>
        <taxon>Gunneridae</taxon>
        <taxon>Pentapetalae</taxon>
        <taxon>asterids</taxon>
        <taxon>lamiids</taxon>
        <taxon>Solanales</taxon>
        <taxon>Solanaceae</taxon>
        <taxon>Solanoideae</taxon>
        <taxon>Solaneae</taxon>
        <taxon>Solanum</taxon>
    </lineage>
</organism>
<comment type="caution">
    <text evidence="1">The sequence shown here is derived from an EMBL/GenBank/DDBJ whole genome shotgun (WGS) entry which is preliminary data.</text>
</comment>
<gene>
    <name evidence="1" type="ORF">H5410_047433</name>
</gene>
<name>A0A9J5XHA4_SOLCO</name>
<proteinExistence type="predicted"/>
<reference evidence="1 2" key="1">
    <citation type="submission" date="2020-09" db="EMBL/GenBank/DDBJ databases">
        <title>De no assembly of potato wild relative species, Solanum commersonii.</title>
        <authorList>
            <person name="Cho K."/>
        </authorList>
    </citation>
    <scope>NUCLEOTIDE SEQUENCE [LARGE SCALE GENOMIC DNA]</scope>
    <source>
        <strain evidence="1">LZ3.2</strain>
        <tissue evidence="1">Leaf</tissue>
    </source>
</reference>
<keyword evidence="2" id="KW-1185">Reference proteome</keyword>
<dbReference type="Proteomes" id="UP000824120">
    <property type="component" value="Chromosome 9"/>
</dbReference>
<sequence>MLISSHLNKQRLTSDQEDGFDRNFLNLQNHAVFKLERTPLRKIFEFFNWLDSLAMLSSGISLPV</sequence>